<evidence type="ECO:0000313" key="8">
    <source>
        <dbReference type="EMBL" id="AMD22708.1"/>
    </source>
</evidence>
<comment type="similarity">
    <text evidence="2">Belongs to the mitochondrion-specific ribosomal protein mL40 family.</text>
</comment>
<dbReference type="GO" id="GO:0005739">
    <property type="term" value="C:mitochondrion"/>
    <property type="evidence" value="ECO:0007669"/>
    <property type="project" value="UniProtKB-SubCell"/>
</dbReference>
<comment type="subcellular location">
    <subcellularLocation>
        <location evidence="1">Mitochondrion</location>
    </subcellularLocation>
</comment>
<dbReference type="PANTHER" id="PTHR39150">
    <property type="entry name" value="54S RIBOSOMAL PROTEIN L28, MITOCHONDRIAL"/>
    <property type="match status" value="1"/>
</dbReference>
<evidence type="ECO:0000256" key="5">
    <source>
        <dbReference type="ARBA" id="ARBA00023128"/>
    </source>
</evidence>
<dbReference type="GO" id="GO:0003735">
    <property type="term" value="F:structural constituent of ribosome"/>
    <property type="evidence" value="ECO:0007669"/>
    <property type="project" value="InterPro"/>
</dbReference>
<proteinExistence type="inferred from homology"/>
<evidence type="ECO:0000256" key="2">
    <source>
        <dbReference type="ARBA" id="ARBA00009360"/>
    </source>
</evidence>
<dbReference type="AlphaFoldDB" id="A0A109V0E2"/>
<evidence type="ECO:0000256" key="4">
    <source>
        <dbReference type="ARBA" id="ARBA00022980"/>
    </source>
</evidence>
<evidence type="ECO:0000256" key="3">
    <source>
        <dbReference type="ARBA" id="ARBA00022946"/>
    </source>
</evidence>
<evidence type="ECO:0000256" key="7">
    <source>
        <dbReference type="ARBA" id="ARBA00035192"/>
    </source>
</evidence>
<keyword evidence="4" id="KW-0689">Ribosomal protein</keyword>
<dbReference type="InterPro" id="IPR019192">
    <property type="entry name" value="Ribosomal_mL40"/>
</dbReference>
<dbReference type="GeneID" id="28726070"/>
<dbReference type="RefSeq" id="XP_017989704.1">
    <property type="nucleotide sequence ID" value="XM_018134024.1"/>
</dbReference>
<reference evidence="8 9" key="1">
    <citation type="submission" date="2016-01" db="EMBL/GenBank/DDBJ databases">
        <title>Genome sequence of the yeast Holleya sinecauda.</title>
        <authorList>
            <person name="Dietrich F.S."/>
        </authorList>
    </citation>
    <scope>NUCLEOTIDE SEQUENCE [LARGE SCALE GENOMIC DNA]</scope>
    <source>
        <strain evidence="8 9">ATCC 58844</strain>
    </source>
</reference>
<dbReference type="InterPro" id="IPR042831">
    <property type="entry name" value="Ribosomal_mL40_fung"/>
</dbReference>
<dbReference type="GO" id="GO:0005840">
    <property type="term" value="C:ribosome"/>
    <property type="evidence" value="ECO:0007669"/>
    <property type="project" value="UniProtKB-KW"/>
</dbReference>
<dbReference type="EMBL" id="CP014248">
    <property type="protein sequence ID" value="AMD22708.1"/>
    <property type="molecule type" value="Genomic_DNA"/>
</dbReference>
<name>A0A109V0E2_9SACH</name>
<protein>
    <recommendedName>
        <fullName evidence="7">Large ribosomal subunit protein mL40</fullName>
    </recommendedName>
</protein>
<dbReference type="STRING" id="45286.A0A109V0E2"/>
<dbReference type="PANTHER" id="PTHR39150:SF1">
    <property type="entry name" value="LARGE RIBOSOMAL SUBUNIT PROTEIN ML40"/>
    <property type="match status" value="1"/>
</dbReference>
<accession>A0A109V0E2</accession>
<dbReference type="GO" id="GO:1990904">
    <property type="term" value="C:ribonucleoprotein complex"/>
    <property type="evidence" value="ECO:0007669"/>
    <property type="project" value="UniProtKB-KW"/>
</dbReference>
<keyword evidence="9" id="KW-1185">Reference proteome</keyword>
<dbReference type="GO" id="GO:0032543">
    <property type="term" value="P:mitochondrial translation"/>
    <property type="evidence" value="ECO:0007669"/>
    <property type="project" value="InterPro"/>
</dbReference>
<gene>
    <name evidence="8" type="ORF">AW171_hschr84760</name>
</gene>
<evidence type="ECO:0000256" key="1">
    <source>
        <dbReference type="ARBA" id="ARBA00004173"/>
    </source>
</evidence>
<keyword evidence="6" id="KW-0687">Ribonucleoprotein</keyword>
<evidence type="ECO:0000256" key="6">
    <source>
        <dbReference type="ARBA" id="ARBA00023274"/>
    </source>
</evidence>
<keyword evidence="5" id="KW-0496">Mitochondrion</keyword>
<dbReference type="OrthoDB" id="2098203at2759"/>
<dbReference type="Gene3D" id="6.10.250.3440">
    <property type="match status" value="1"/>
</dbReference>
<organism evidence="8 9">
    <name type="scientific">Eremothecium sinecaudum</name>
    <dbReference type="NCBI Taxonomy" id="45286"/>
    <lineage>
        <taxon>Eukaryota</taxon>
        <taxon>Fungi</taxon>
        <taxon>Dikarya</taxon>
        <taxon>Ascomycota</taxon>
        <taxon>Saccharomycotina</taxon>
        <taxon>Saccharomycetes</taxon>
        <taxon>Saccharomycetales</taxon>
        <taxon>Saccharomycetaceae</taxon>
        <taxon>Eremothecium</taxon>
    </lineage>
</organism>
<evidence type="ECO:0000313" key="9">
    <source>
        <dbReference type="Proteomes" id="UP000243052"/>
    </source>
</evidence>
<keyword evidence="3" id="KW-0809">Transit peptide</keyword>
<dbReference type="FunFam" id="6.10.250.3440:FF:000001">
    <property type="entry name" value="Mitochondrial ribosomal protein L40"/>
    <property type="match status" value="1"/>
</dbReference>
<sequence>MLVLSHSKPCSISLPVRIFVRGKRTKDRSVSPEIQRAIQQLSVMSAKRKQPKMLKLSKEDYIKHTTIHACWAQYQRELREKRKIQLTQQYQSIEKAMDRLSELSPALYKSAANPKSGQTFPLELRVPTQYPPNTVWHYSFKKDS</sequence>
<dbReference type="Pfam" id="PF09812">
    <property type="entry name" value="MRP-L28"/>
    <property type="match status" value="1"/>
</dbReference>
<dbReference type="Proteomes" id="UP000243052">
    <property type="component" value="Chromosome viii"/>
</dbReference>